<reference evidence="9 10" key="1">
    <citation type="submission" date="2018-11" db="EMBL/GenBank/DDBJ databases">
        <title>Genome sequencing of Lachnoanaerobaculum sp. KCOM 2030 (= ChDC B114).</title>
        <authorList>
            <person name="Kook J.-K."/>
            <person name="Park S.-N."/>
            <person name="Lim Y.K."/>
        </authorList>
    </citation>
    <scope>NUCLEOTIDE SEQUENCE [LARGE SCALE GENOMIC DNA]</scope>
    <source>
        <strain evidence="9 10">KCOM 2030</strain>
    </source>
</reference>
<feature type="transmembrane region" description="Helical" evidence="8">
    <location>
        <begin position="186"/>
        <end position="207"/>
    </location>
</feature>
<proteinExistence type="inferred from homology"/>
<keyword evidence="5 8" id="KW-0812">Transmembrane</keyword>
<feature type="transmembrane region" description="Helical" evidence="8">
    <location>
        <begin position="275"/>
        <end position="294"/>
    </location>
</feature>
<dbReference type="PANTHER" id="PTHR21716:SF53">
    <property type="entry name" value="PERMEASE PERM-RELATED"/>
    <property type="match status" value="1"/>
</dbReference>
<feature type="transmembrane region" description="Helical" evidence="8">
    <location>
        <begin position="248"/>
        <end position="269"/>
    </location>
</feature>
<sequence>MEENKNDIYFKWGLTAVAVIVIALVISLIFNKLGIIATAISTIISTVSSVLYGVVMAFLMAPVYDHIGRWVGEILSSLFPKWKKSDKYAKMIATLSCLVILILVVFALIMMIIPELVNSITNVISYAPSGAENLEAWLKDILNKNPNLEKLIIGNYLDISARLSDIATTTVLPNVNTYIKNLSSGVLNALGVVVNIIIGLMVMMYLLNMKTTLASQAKKIVYAVAGVKIGNEIVTEARYIKNMFEKFIVGKIIDSIIIGIINYVFMAIIHMPYALLISVVVGVTNVIPFFGPFIGAIPSIILLLLISPVTALQFAVWILVLQQVDGNIIGPKILGQTTGLPSFWVLFSILLFGGLFGIVGMIIAVPTWAIIYRTISRLSEHFLKKKGLEPDSKHYMDLDHIDEETKKYIKLE</sequence>
<gene>
    <name evidence="9" type="ORF">EHV10_04005</name>
</gene>
<dbReference type="EMBL" id="RRCO01000001">
    <property type="protein sequence ID" value="RRJ27169.1"/>
    <property type="molecule type" value="Genomic_DNA"/>
</dbReference>
<organism evidence="9 10">
    <name type="scientific">Lachnoanaerobaculum gingivalis</name>
    <dbReference type="NCBI Taxonomy" id="2490855"/>
    <lineage>
        <taxon>Bacteria</taxon>
        <taxon>Bacillati</taxon>
        <taxon>Bacillota</taxon>
        <taxon>Clostridia</taxon>
        <taxon>Lachnospirales</taxon>
        <taxon>Lachnospiraceae</taxon>
        <taxon>Lachnoanaerobaculum</taxon>
    </lineage>
</organism>
<feature type="transmembrane region" description="Helical" evidence="8">
    <location>
        <begin position="12"/>
        <end position="30"/>
    </location>
</feature>
<comment type="subcellular location">
    <subcellularLocation>
        <location evidence="1">Cell membrane</location>
        <topology evidence="1">Multi-pass membrane protein</topology>
    </subcellularLocation>
</comment>
<keyword evidence="10" id="KW-1185">Reference proteome</keyword>
<dbReference type="AlphaFoldDB" id="A0A3P3R2N9"/>
<dbReference type="GO" id="GO:0005886">
    <property type="term" value="C:plasma membrane"/>
    <property type="evidence" value="ECO:0007669"/>
    <property type="project" value="UniProtKB-SubCell"/>
</dbReference>
<evidence type="ECO:0000256" key="7">
    <source>
        <dbReference type="ARBA" id="ARBA00023136"/>
    </source>
</evidence>
<comment type="caution">
    <text evidence="9">The sequence shown here is derived from an EMBL/GenBank/DDBJ whole genome shotgun (WGS) entry which is preliminary data.</text>
</comment>
<protein>
    <submittedName>
        <fullName evidence="9">AI-2E family transporter</fullName>
    </submittedName>
</protein>
<keyword evidence="6 8" id="KW-1133">Transmembrane helix</keyword>
<evidence type="ECO:0000313" key="9">
    <source>
        <dbReference type="EMBL" id="RRJ27169.1"/>
    </source>
</evidence>
<keyword evidence="4" id="KW-1003">Cell membrane</keyword>
<evidence type="ECO:0000256" key="8">
    <source>
        <dbReference type="SAM" id="Phobius"/>
    </source>
</evidence>
<keyword evidence="7 8" id="KW-0472">Membrane</keyword>
<evidence type="ECO:0000256" key="1">
    <source>
        <dbReference type="ARBA" id="ARBA00004651"/>
    </source>
</evidence>
<feature type="transmembrane region" description="Helical" evidence="8">
    <location>
        <begin position="301"/>
        <end position="324"/>
    </location>
</feature>
<dbReference type="OrthoDB" id="9793390at2"/>
<dbReference type="GO" id="GO:0055085">
    <property type="term" value="P:transmembrane transport"/>
    <property type="evidence" value="ECO:0007669"/>
    <property type="project" value="TreeGrafter"/>
</dbReference>
<evidence type="ECO:0000256" key="2">
    <source>
        <dbReference type="ARBA" id="ARBA00009773"/>
    </source>
</evidence>
<feature type="transmembrane region" description="Helical" evidence="8">
    <location>
        <begin position="36"/>
        <end position="59"/>
    </location>
</feature>
<dbReference type="InterPro" id="IPR002549">
    <property type="entry name" value="AI-2E-like"/>
</dbReference>
<evidence type="ECO:0000256" key="4">
    <source>
        <dbReference type="ARBA" id="ARBA00022475"/>
    </source>
</evidence>
<comment type="similarity">
    <text evidence="2">Belongs to the autoinducer-2 exporter (AI-2E) (TC 2.A.86) family.</text>
</comment>
<feature type="transmembrane region" description="Helical" evidence="8">
    <location>
        <begin position="344"/>
        <end position="371"/>
    </location>
</feature>
<accession>A0A3P3R2N9</accession>
<feature type="transmembrane region" description="Helical" evidence="8">
    <location>
        <begin position="91"/>
        <end position="113"/>
    </location>
</feature>
<dbReference type="RefSeq" id="WP_128673511.1">
    <property type="nucleotide sequence ID" value="NZ_RRCO01000001.1"/>
</dbReference>
<dbReference type="Proteomes" id="UP000272490">
    <property type="component" value="Unassembled WGS sequence"/>
</dbReference>
<dbReference type="Pfam" id="PF01594">
    <property type="entry name" value="AI-2E_transport"/>
    <property type="match status" value="1"/>
</dbReference>
<evidence type="ECO:0000256" key="5">
    <source>
        <dbReference type="ARBA" id="ARBA00022692"/>
    </source>
</evidence>
<name>A0A3P3R2N9_9FIRM</name>
<dbReference type="PANTHER" id="PTHR21716">
    <property type="entry name" value="TRANSMEMBRANE PROTEIN"/>
    <property type="match status" value="1"/>
</dbReference>
<keyword evidence="3" id="KW-0813">Transport</keyword>
<evidence type="ECO:0000313" key="10">
    <source>
        <dbReference type="Proteomes" id="UP000272490"/>
    </source>
</evidence>
<evidence type="ECO:0000256" key="3">
    <source>
        <dbReference type="ARBA" id="ARBA00022448"/>
    </source>
</evidence>
<evidence type="ECO:0000256" key="6">
    <source>
        <dbReference type="ARBA" id="ARBA00022989"/>
    </source>
</evidence>